<feature type="region of interest" description="Disordered" evidence="1">
    <location>
        <begin position="1"/>
        <end position="40"/>
    </location>
</feature>
<protein>
    <submittedName>
        <fullName evidence="2">Uncharacterized protein</fullName>
    </submittedName>
</protein>
<organism evidence="2 3">
    <name type="scientific">Reticulomyxa filosa</name>
    <dbReference type="NCBI Taxonomy" id="46433"/>
    <lineage>
        <taxon>Eukaryota</taxon>
        <taxon>Sar</taxon>
        <taxon>Rhizaria</taxon>
        <taxon>Retaria</taxon>
        <taxon>Foraminifera</taxon>
        <taxon>Monothalamids</taxon>
        <taxon>Reticulomyxidae</taxon>
        <taxon>Reticulomyxa</taxon>
    </lineage>
</organism>
<dbReference type="Proteomes" id="UP000023152">
    <property type="component" value="Unassembled WGS sequence"/>
</dbReference>
<accession>X6LAU4</accession>
<evidence type="ECO:0000256" key="1">
    <source>
        <dbReference type="SAM" id="MobiDB-lite"/>
    </source>
</evidence>
<evidence type="ECO:0000313" key="2">
    <source>
        <dbReference type="EMBL" id="ETN98465.1"/>
    </source>
</evidence>
<dbReference type="EMBL" id="ASPP01046603">
    <property type="protein sequence ID" value="ETN98465.1"/>
    <property type="molecule type" value="Genomic_DNA"/>
</dbReference>
<name>X6LAU4_RETFI</name>
<feature type="non-terminal residue" evidence="2">
    <location>
        <position position="1"/>
    </location>
</feature>
<dbReference type="AlphaFoldDB" id="X6LAU4"/>
<feature type="non-terminal residue" evidence="2">
    <location>
        <position position="93"/>
    </location>
</feature>
<feature type="compositionally biased region" description="Basic residues" evidence="1">
    <location>
        <begin position="1"/>
        <end position="27"/>
    </location>
</feature>
<comment type="caution">
    <text evidence="2">The sequence shown here is derived from an EMBL/GenBank/DDBJ whole genome shotgun (WGS) entry which is preliminary data.</text>
</comment>
<sequence>KKNKKGKIRKKKIKRKKMNKNEKKRKKILEEAPANEQAKGNELNDKLSLVELDGYKSELTIIVTLSDKCMVTLDLFCKGHLLSGRDGGAMDDD</sequence>
<keyword evidence="3" id="KW-1185">Reference proteome</keyword>
<gene>
    <name evidence="2" type="ORF">RFI_39033</name>
</gene>
<reference evidence="2 3" key="1">
    <citation type="journal article" date="2013" name="Curr. Biol.">
        <title>The Genome of the Foraminiferan Reticulomyxa filosa.</title>
        <authorList>
            <person name="Glockner G."/>
            <person name="Hulsmann N."/>
            <person name="Schleicher M."/>
            <person name="Noegel A.A."/>
            <person name="Eichinger L."/>
            <person name="Gallinger C."/>
            <person name="Pawlowski J."/>
            <person name="Sierra R."/>
            <person name="Euteneuer U."/>
            <person name="Pillet L."/>
            <person name="Moustafa A."/>
            <person name="Platzer M."/>
            <person name="Groth M."/>
            <person name="Szafranski K."/>
            <person name="Schliwa M."/>
        </authorList>
    </citation>
    <scope>NUCLEOTIDE SEQUENCE [LARGE SCALE GENOMIC DNA]</scope>
</reference>
<evidence type="ECO:0000313" key="3">
    <source>
        <dbReference type="Proteomes" id="UP000023152"/>
    </source>
</evidence>
<proteinExistence type="predicted"/>